<sequence length="141" mass="14499">MQAFANPSYHVQALFAQHQGVSYARTSVASRSPRDNGVAAAATCQDAACTSLSIKLVNYASFPQTVALTISNTTGLSNVAILTTLAGTGPYDTNSFDEPLKVAPKTAELLGMTSDIELELPAFSVVIIATSADDTSAAAAA</sequence>
<dbReference type="AlphaFoldDB" id="I0YU76"/>
<dbReference type="InterPro" id="IPR013780">
    <property type="entry name" value="Glyco_hydro_b"/>
</dbReference>
<dbReference type="GO" id="GO:0046556">
    <property type="term" value="F:alpha-L-arabinofuranosidase activity"/>
    <property type="evidence" value="ECO:0007669"/>
    <property type="project" value="InterPro"/>
</dbReference>
<dbReference type="STRING" id="574566.I0YU76"/>
<dbReference type="InterPro" id="IPR010720">
    <property type="entry name" value="Alpha-L-AF_C"/>
</dbReference>
<evidence type="ECO:0000259" key="2">
    <source>
        <dbReference type="Pfam" id="PF06964"/>
    </source>
</evidence>
<protein>
    <recommendedName>
        <fullName evidence="2">Alpha-L-arabinofuranosidase C-terminal domain-containing protein</fullName>
    </recommendedName>
</protein>
<feature type="domain" description="Alpha-L-arabinofuranosidase C-terminal" evidence="2">
    <location>
        <begin position="3"/>
        <end position="124"/>
    </location>
</feature>
<comment type="caution">
    <text evidence="3">The sequence shown here is derived from an EMBL/GenBank/DDBJ whole genome shotgun (WGS) entry which is preliminary data.</text>
</comment>
<dbReference type="Pfam" id="PF06964">
    <property type="entry name" value="Alpha-L-AF_C"/>
    <property type="match status" value="1"/>
</dbReference>
<dbReference type="GO" id="GO:0046373">
    <property type="term" value="P:L-arabinose metabolic process"/>
    <property type="evidence" value="ECO:0007669"/>
    <property type="project" value="InterPro"/>
</dbReference>
<dbReference type="GeneID" id="17039930"/>
<dbReference type="InterPro" id="IPR051563">
    <property type="entry name" value="Glycosyl_Hydrolase_51"/>
</dbReference>
<accession>I0YU76</accession>
<reference evidence="3 4" key="1">
    <citation type="journal article" date="2012" name="Genome Biol.">
        <title>The genome of the polar eukaryotic microalga coccomyxa subellipsoidea reveals traits of cold adaptation.</title>
        <authorList>
            <person name="Blanc G."/>
            <person name="Agarkova I."/>
            <person name="Grimwood J."/>
            <person name="Kuo A."/>
            <person name="Brueggeman A."/>
            <person name="Dunigan D."/>
            <person name="Gurnon J."/>
            <person name="Ladunga I."/>
            <person name="Lindquist E."/>
            <person name="Lucas S."/>
            <person name="Pangilinan J."/>
            <person name="Proschold T."/>
            <person name="Salamov A."/>
            <person name="Schmutz J."/>
            <person name="Weeks D."/>
            <person name="Yamada T."/>
            <person name="Claverie J.M."/>
            <person name="Grigoriev I."/>
            <person name="Van Etten J."/>
            <person name="Lomsadze A."/>
            <person name="Borodovsky M."/>
        </authorList>
    </citation>
    <scope>NUCLEOTIDE SEQUENCE [LARGE SCALE GENOMIC DNA]</scope>
    <source>
        <strain evidence="3 4">C-169</strain>
    </source>
</reference>
<dbReference type="RefSeq" id="XP_005646489.1">
    <property type="nucleotide sequence ID" value="XM_005646432.1"/>
</dbReference>
<keyword evidence="4" id="KW-1185">Reference proteome</keyword>
<evidence type="ECO:0000256" key="1">
    <source>
        <dbReference type="ARBA" id="ARBA00023180"/>
    </source>
</evidence>
<gene>
    <name evidence="3" type="ORF">COCSUDRAFT_56387</name>
</gene>
<dbReference type="PANTHER" id="PTHR31776:SF0">
    <property type="entry name" value="ALPHA-L-ARABINOFURANOSIDASE 1"/>
    <property type="match status" value="1"/>
</dbReference>
<dbReference type="Gene3D" id="2.60.40.1180">
    <property type="entry name" value="Golgi alpha-mannosidase II"/>
    <property type="match status" value="1"/>
</dbReference>
<organism evidence="3 4">
    <name type="scientific">Coccomyxa subellipsoidea (strain C-169)</name>
    <name type="common">Green microalga</name>
    <dbReference type="NCBI Taxonomy" id="574566"/>
    <lineage>
        <taxon>Eukaryota</taxon>
        <taxon>Viridiplantae</taxon>
        <taxon>Chlorophyta</taxon>
        <taxon>core chlorophytes</taxon>
        <taxon>Trebouxiophyceae</taxon>
        <taxon>Trebouxiophyceae incertae sedis</taxon>
        <taxon>Coccomyxaceae</taxon>
        <taxon>Coccomyxa</taxon>
        <taxon>Coccomyxa subellipsoidea</taxon>
    </lineage>
</organism>
<proteinExistence type="predicted"/>
<dbReference type="PANTHER" id="PTHR31776">
    <property type="entry name" value="ALPHA-L-ARABINOFURANOSIDASE 1"/>
    <property type="match status" value="1"/>
</dbReference>
<evidence type="ECO:0000313" key="3">
    <source>
        <dbReference type="EMBL" id="EIE21945.1"/>
    </source>
</evidence>
<name>I0YU76_COCSC</name>
<dbReference type="KEGG" id="csl:COCSUDRAFT_56387"/>
<dbReference type="EMBL" id="AGSI01000011">
    <property type="protein sequence ID" value="EIE21945.1"/>
    <property type="molecule type" value="Genomic_DNA"/>
</dbReference>
<keyword evidence="1" id="KW-0325">Glycoprotein</keyword>
<dbReference type="Proteomes" id="UP000007264">
    <property type="component" value="Unassembled WGS sequence"/>
</dbReference>
<evidence type="ECO:0000313" key="4">
    <source>
        <dbReference type="Proteomes" id="UP000007264"/>
    </source>
</evidence>